<dbReference type="GO" id="GO:0005886">
    <property type="term" value="C:plasma membrane"/>
    <property type="evidence" value="ECO:0007669"/>
    <property type="project" value="TreeGrafter"/>
</dbReference>
<feature type="region of interest" description="Disordered" evidence="1">
    <location>
        <begin position="1"/>
        <end position="76"/>
    </location>
</feature>
<keyword evidence="4" id="KW-1185">Reference proteome</keyword>
<accession>A0A6A6QDK7</accession>
<dbReference type="InterPro" id="IPR024391">
    <property type="entry name" value="LDB19_N"/>
</dbReference>
<name>A0A6A6QDK7_9PEZI</name>
<dbReference type="Pfam" id="PF13002">
    <property type="entry name" value="LDB19"/>
    <property type="match status" value="1"/>
</dbReference>
<protein>
    <recommendedName>
        <fullName evidence="2">LDB19 N-terminal domain-containing protein</fullName>
    </recommendedName>
</protein>
<evidence type="ECO:0000259" key="2">
    <source>
        <dbReference type="Pfam" id="PF13002"/>
    </source>
</evidence>
<dbReference type="GO" id="GO:0005829">
    <property type="term" value="C:cytosol"/>
    <property type="evidence" value="ECO:0007669"/>
    <property type="project" value="TreeGrafter"/>
</dbReference>
<feature type="compositionally biased region" description="Basic and acidic residues" evidence="1">
    <location>
        <begin position="67"/>
        <end position="76"/>
    </location>
</feature>
<gene>
    <name evidence="3" type="ORF">BU16DRAFT_531468</name>
</gene>
<evidence type="ECO:0000256" key="1">
    <source>
        <dbReference type="SAM" id="MobiDB-lite"/>
    </source>
</evidence>
<dbReference type="PANTHER" id="PTHR11188">
    <property type="entry name" value="ARRESTIN DOMAIN CONTAINING PROTEIN"/>
    <property type="match status" value="1"/>
</dbReference>
<dbReference type="Gene3D" id="2.60.40.640">
    <property type="match status" value="1"/>
</dbReference>
<sequence length="452" mass="49953">MPGRLLAFVGRATQSSSSSKLDHINTINPPLLPPYSVSPPPRQRSIEQSSMEHLKRHSLGGRHHSDKKSPRVEPHKPAKLSMIIESPPLLFYASPQNSTGALLSGRLKLDVTDPAVTVDAFEMQLLATATTKKPVAKECRECATQTSEIHKWTILTDPVALKKGEHQYPFSSLLPGHLPATTHGSVALLDYHLFATATTSTGEKITLNHVIDIKRAILPPTTDKHSVRIFPPTNLTATVKLPGVVYPIGDFKVEMRIQGIVTKKTDSQTQWRLRKLQWKIEEIQKSVSPACAKHTSRLGGDNKGIAHEDMRVIAHEDIKTGWKTDFSAGNIEVEFNAAMDPRRNPICNVESENGMSVRHILVIEMVVSEEWAPLKKLNQPTPTGSARVLRTQFNLLLTERGGMGISWDEEQPPMYEDVPASPPGYAAPVTVEDYSGDLTELDHEVERLSLGS</sequence>
<dbReference type="InterPro" id="IPR014752">
    <property type="entry name" value="Arrestin-like_C"/>
</dbReference>
<reference evidence="3" key="1">
    <citation type="journal article" date="2020" name="Stud. Mycol.">
        <title>101 Dothideomycetes genomes: a test case for predicting lifestyles and emergence of pathogens.</title>
        <authorList>
            <person name="Haridas S."/>
            <person name="Albert R."/>
            <person name="Binder M."/>
            <person name="Bloem J."/>
            <person name="Labutti K."/>
            <person name="Salamov A."/>
            <person name="Andreopoulos B."/>
            <person name="Baker S."/>
            <person name="Barry K."/>
            <person name="Bills G."/>
            <person name="Bluhm B."/>
            <person name="Cannon C."/>
            <person name="Castanera R."/>
            <person name="Culley D."/>
            <person name="Daum C."/>
            <person name="Ezra D."/>
            <person name="Gonzalez J."/>
            <person name="Henrissat B."/>
            <person name="Kuo A."/>
            <person name="Liang C."/>
            <person name="Lipzen A."/>
            <person name="Lutzoni F."/>
            <person name="Magnuson J."/>
            <person name="Mondo S."/>
            <person name="Nolan M."/>
            <person name="Ohm R."/>
            <person name="Pangilinan J."/>
            <person name="Park H.-J."/>
            <person name="Ramirez L."/>
            <person name="Alfaro M."/>
            <person name="Sun H."/>
            <person name="Tritt A."/>
            <person name="Yoshinaga Y."/>
            <person name="Zwiers L.-H."/>
            <person name="Turgeon B."/>
            <person name="Goodwin S."/>
            <person name="Spatafora J."/>
            <person name="Crous P."/>
            <person name="Grigoriev I."/>
        </authorList>
    </citation>
    <scope>NUCLEOTIDE SEQUENCE</scope>
    <source>
        <strain evidence="3">CBS 269.34</strain>
    </source>
</reference>
<dbReference type="AlphaFoldDB" id="A0A6A6QDK7"/>
<dbReference type="PANTHER" id="PTHR11188:SF76">
    <property type="entry name" value="PROTEIN LDB19"/>
    <property type="match status" value="1"/>
</dbReference>
<dbReference type="GO" id="GO:0030674">
    <property type="term" value="F:protein-macromolecule adaptor activity"/>
    <property type="evidence" value="ECO:0007669"/>
    <property type="project" value="TreeGrafter"/>
</dbReference>
<dbReference type="SUPFAM" id="SSF81296">
    <property type="entry name" value="E set domains"/>
    <property type="match status" value="1"/>
</dbReference>
<evidence type="ECO:0000313" key="3">
    <source>
        <dbReference type="EMBL" id="KAF2490134.1"/>
    </source>
</evidence>
<dbReference type="EMBL" id="MU004198">
    <property type="protein sequence ID" value="KAF2490134.1"/>
    <property type="molecule type" value="Genomic_DNA"/>
</dbReference>
<dbReference type="InterPro" id="IPR014756">
    <property type="entry name" value="Ig_E-set"/>
</dbReference>
<dbReference type="InterPro" id="IPR050357">
    <property type="entry name" value="Arrestin_domain-protein"/>
</dbReference>
<dbReference type="GO" id="GO:0070086">
    <property type="term" value="P:ubiquitin-dependent endocytosis"/>
    <property type="evidence" value="ECO:0007669"/>
    <property type="project" value="TreeGrafter"/>
</dbReference>
<feature type="compositionally biased region" description="Basic residues" evidence="1">
    <location>
        <begin position="54"/>
        <end position="66"/>
    </location>
</feature>
<feature type="compositionally biased region" description="Pro residues" evidence="1">
    <location>
        <begin position="30"/>
        <end position="42"/>
    </location>
</feature>
<dbReference type="GO" id="GO:0031625">
    <property type="term" value="F:ubiquitin protein ligase binding"/>
    <property type="evidence" value="ECO:0007669"/>
    <property type="project" value="TreeGrafter"/>
</dbReference>
<dbReference type="OrthoDB" id="3832628at2759"/>
<evidence type="ECO:0000313" key="4">
    <source>
        <dbReference type="Proteomes" id="UP000799750"/>
    </source>
</evidence>
<proteinExistence type="predicted"/>
<organism evidence="3 4">
    <name type="scientific">Lophium mytilinum</name>
    <dbReference type="NCBI Taxonomy" id="390894"/>
    <lineage>
        <taxon>Eukaryota</taxon>
        <taxon>Fungi</taxon>
        <taxon>Dikarya</taxon>
        <taxon>Ascomycota</taxon>
        <taxon>Pezizomycotina</taxon>
        <taxon>Dothideomycetes</taxon>
        <taxon>Pleosporomycetidae</taxon>
        <taxon>Mytilinidiales</taxon>
        <taxon>Mytilinidiaceae</taxon>
        <taxon>Lophium</taxon>
    </lineage>
</organism>
<feature type="domain" description="LDB19 N-terminal" evidence="2">
    <location>
        <begin position="122"/>
        <end position="296"/>
    </location>
</feature>
<dbReference type="Proteomes" id="UP000799750">
    <property type="component" value="Unassembled WGS sequence"/>
</dbReference>